<dbReference type="GO" id="GO:0005506">
    <property type="term" value="F:iron ion binding"/>
    <property type="evidence" value="ECO:0007669"/>
    <property type="project" value="UniProtKB-UniRule"/>
</dbReference>
<keyword evidence="3 11" id="KW-0349">Heme</keyword>
<dbReference type="Ensembl" id="ENSOCUT00000058600.1">
    <property type="protein sequence ID" value="ENSOCUP00000039568.1"/>
    <property type="gene ID" value="ENSOCUG00000022951.3"/>
</dbReference>
<feature type="signal peptide" evidence="15">
    <location>
        <begin position="1"/>
        <end position="28"/>
    </location>
</feature>
<evidence type="ECO:0000256" key="14">
    <source>
        <dbReference type="SAM" id="MobiDB-lite"/>
    </source>
</evidence>
<reference evidence="16 17" key="1">
    <citation type="journal article" date="2011" name="Nature">
        <title>A high-resolution map of human evolutionary constraint using 29 mammals.</title>
        <authorList>
            <person name="Lindblad-Toh K."/>
            <person name="Garber M."/>
            <person name="Zuk O."/>
            <person name="Lin M.F."/>
            <person name="Parker B.J."/>
            <person name="Washietl S."/>
            <person name="Kheradpour P."/>
            <person name="Ernst J."/>
            <person name="Jordan G."/>
            <person name="Mauceli E."/>
            <person name="Ward L.D."/>
            <person name="Lowe C.B."/>
            <person name="Holloway A.K."/>
            <person name="Clamp M."/>
            <person name="Gnerre S."/>
            <person name="Alfoldi J."/>
            <person name="Beal K."/>
            <person name="Chang J."/>
            <person name="Clawson H."/>
            <person name="Cuff J."/>
            <person name="Di Palma F."/>
            <person name="Fitzgerald S."/>
            <person name="Flicek P."/>
            <person name="Guttman M."/>
            <person name="Hubisz M.J."/>
            <person name="Jaffe D.B."/>
            <person name="Jungreis I."/>
            <person name="Kent W.J."/>
            <person name="Kostka D."/>
            <person name="Lara M."/>
            <person name="Martins A.L."/>
            <person name="Massingham T."/>
            <person name="Moltke I."/>
            <person name="Raney B.J."/>
            <person name="Rasmussen M.D."/>
            <person name="Robinson J."/>
            <person name="Stark A."/>
            <person name="Vilella A.J."/>
            <person name="Wen J."/>
            <person name="Xie X."/>
            <person name="Zody M.C."/>
            <person name="Baldwin J."/>
            <person name="Bloom T."/>
            <person name="Chin C.W."/>
            <person name="Heiman D."/>
            <person name="Nicol R."/>
            <person name="Nusbaum C."/>
            <person name="Young S."/>
            <person name="Wilkinson J."/>
            <person name="Worley K.C."/>
            <person name="Kovar C.L."/>
            <person name="Muzny D.M."/>
            <person name="Gibbs R.A."/>
            <person name="Cree A."/>
            <person name="Dihn H.H."/>
            <person name="Fowler G."/>
            <person name="Jhangiani S."/>
            <person name="Joshi V."/>
            <person name="Lee S."/>
            <person name="Lewis L.R."/>
            <person name="Nazareth L.V."/>
            <person name="Okwuonu G."/>
            <person name="Santibanez J."/>
            <person name="Warren W.C."/>
            <person name="Mardis E.R."/>
            <person name="Weinstock G.M."/>
            <person name="Wilson R.K."/>
            <person name="Delehaunty K."/>
            <person name="Dooling D."/>
            <person name="Fronik C."/>
            <person name="Fulton L."/>
            <person name="Fulton B."/>
            <person name="Graves T."/>
            <person name="Minx P."/>
            <person name="Sodergren E."/>
            <person name="Birney E."/>
            <person name="Margulies E.H."/>
            <person name="Herrero J."/>
            <person name="Green E.D."/>
            <person name="Haussler D."/>
            <person name="Siepel A."/>
            <person name="Goldman N."/>
            <person name="Pollard K.S."/>
            <person name="Pedersen J.S."/>
            <person name="Lander E.S."/>
            <person name="Kellis M."/>
        </authorList>
    </citation>
    <scope>NUCLEOTIDE SEQUENCE [LARGE SCALE GENOMIC DNA]</scope>
    <source>
        <strain evidence="17">Thorbecke</strain>
    </source>
</reference>
<accession>A0A5F9D1G4</accession>
<keyword evidence="10" id="KW-0472">Membrane</keyword>
<dbReference type="CDD" id="cd20672">
    <property type="entry name" value="CYP2B"/>
    <property type="match status" value="1"/>
</dbReference>
<reference evidence="16" key="2">
    <citation type="submission" date="2025-08" db="UniProtKB">
        <authorList>
            <consortium name="Ensembl"/>
        </authorList>
    </citation>
    <scope>IDENTIFICATION</scope>
    <source>
        <strain evidence="16">Thorbecke</strain>
    </source>
</reference>
<dbReference type="InterPro" id="IPR036396">
    <property type="entry name" value="Cyt_P450_sf"/>
</dbReference>
<dbReference type="PANTHER" id="PTHR24300">
    <property type="entry name" value="CYTOCHROME P450 508A4-RELATED"/>
    <property type="match status" value="1"/>
</dbReference>
<evidence type="ECO:0000256" key="8">
    <source>
        <dbReference type="ARBA" id="ARBA00023004"/>
    </source>
</evidence>
<evidence type="ECO:0000313" key="16">
    <source>
        <dbReference type="Ensembl" id="ENSOCUP00000039568.1"/>
    </source>
</evidence>
<dbReference type="InParanoid" id="A0A5F9D1G4"/>
<evidence type="ECO:0000256" key="2">
    <source>
        <dbReference type="ARBA" id="ARBA00010617"/>
    </source>
</evidence>
<dbReference type="PRINTS" id="PR00463">
    <property type="entry name" value="EP450I"/>
</dbReference>
<keyword evidence="9 12" id="KW-0503">Monooxygenase</keyword>
<evidence type="ECO:0000256" key="13">
    <source>
        <dbReference type="RuleBase" id="RU368046"/>
    </source>
</evidence>
<dbReference type="EC" id="1.14.14.1" evidence="13"/>
<dbReference type="FunCoup" id="A0A5F9D1G4">
    <property type="interactions" value="685"/>
</dbReference>
<protein>
    <recommendedName>
        <fullName evidence="13">Cytochrome P450</fullName>
        <ecNumber evidence="13">1.14.14.1</ecNumber>
    </recommendedName>
</protein>
<reference evidence="16" key="3">
    <citation type="submission" date="2025-09" db="UniProtKB">
        <authorList>
            <consortium name="Ensembl"/>
        </authorList>
    </citation>
    <scope>IDENTIFICATION</scope>
    <source>
        <strain evidence="16">Thorbecke</strain>
    </source>
</reference>
<evidence type="ECO:0000256" key="5">
    <source>
        <dbReference type="ARBA" id="ARBA00022824"/>
    </source>
</evidence>
<dbReference type="GO" id="GO:0019373">
    <property type="term" value="P:epoxygenase P450 pathway"/>
    <property type="evidence" value="ECO:0007669"/>
    <property type="project" value="TreeGrafter"/>
</dbReference>
<dbReference type="GO" id="GO:0005789">
    <property type="term" value="C:endoplasmic reticulum membrane"/>
    <property type="evidence" value="ECO:0007669"/>
    <property type="project" value="UniProtKB-SubCell"/>
</dbReference>
<dbReference type="SUPFAM" id="SSF48264">
    <property type="entry name" value="Cytochrome P450"/>
    <property type="match status" value="1"/>
</dbReference>
<comment type="function">
    <text evidence="13">Cytochromes P450 are a group of heme-thiolate monooxygenases. In liver microsomes, this enzyme is involved in an NADPH-dependent electron transport pathway. It oxidizes a variety of structurally unrelated compounds, including steroids, fatty acids, and xenobiotics.</text>
</comment>
<dbReference type="InterPro" id="IPR008068">
    <property type="entry name" value="Cyt_P450_E_grp-I_CYP2B-like"/>
</dbReference>
<comment type="catalytic activity">
    <reaction evidence="13">
        <text>an organic molecule + reduced [NADPH--hemoprotein reductase] + O2 = an alcohol + oxidized [NADPH--hemoprotein reductase] + H2O + H(+)</text>
        <dbReference type="Rhea" id="RHEA:17149"/>
        <dbReference type="Rhea" id="RHEA-COMP:11964"/>
        <dbReference type="Rhea" id="RHEA-COMP:11965"/>
        <dbReference type="ChEBI" id="CHEBI:15377"/>
        <dbReference type="ChEBI" id="CHEBI:15378"/>
        <dbReference type="ChEBI" id="CHEBI:15379"/>
        <dbReference type="ChEBI" id="CHEBI:30879"/>
        <dbReference type="ChEBI" id="CHEBI:57618"/>
        <dbReference type="ChEBI" id="CHEBI:58210"/>
        <dbReference type="ChEBI" id="CHEBI:142491"/>
        <dbReference type="EC" id="1.14.14.1"/>
    </reaction>
</comment>
<comment type="similarity">
    <text evidence="2 12">Belongs to the cytochrome P450 family.</text>
</comment>
<dbReference type="InterPro" id="IPR001128">
    <property type="entry name" value="Cyt_P450"/>
</dbReference>
<dbReference type="PRINTS" id="PR01685">
    <property type="entry name" value="EP450ICYP2B"/>
</dbReference>
<keyword evidence="7 12" id="KW-0560">Oxidoreductase</keyword>
<organism evidence="16 17">
    <name type="scientific">Oryctolagus cuniculus</name>
    <name type="common">Rabbit</name>
    <dbReference type="NCBI Taxonomy" id="9986"/>
    <lineage>
        <taxon>Eukaryota</taxon>
        <taxon>Metazoa</taxon>
        <taxon>Chordata</taxon>
        <taxon>Craniata</taxon>
        <taxon>Vertebrata</taxon>
        <taxon>Euteleostomi</taxon>
        <taxon>Mammalia</taxon>
        <taxon>Eutheria</taxon>
        <taxon>Euarchontoglires</taxon>
        <taxon>Glires</taxon>
        <taxon>Lagomorpha</taxon>
        <taxon>Leporidae</taxon>
        <taxon>Oryctolagus</taxon>
    </lineage>
</organism>
<dbReference type="PRINTS" id="PR00385">
    <property type="entry name" value="P450"/>
</dbReference>
<dbReference type="GO" id="GO:0020037">
    <property type="term" value="F:heme binding"/>
    <property type="evidence" value="ECO:0007669"/>
    <property type="project" value="UniProtKB-UniRule"/>
</dbReference>
<dbReference type="SMR" id="A0A5F9D1G4"/>
<dbReference type="InterPro" id="IPR002401">
    <property type="entry name" value="Cyt_P450_E_grp-I"/>
</dbReference>
<keyword evidence="4 11" id="KW-0479">Metal-binding</keyword>
<keyword evidence="5 13" id="KW-0256">Endoplasmic reticulum</keyword>
<dbReference type="InterPro" id="IPR017972">
    <property type="entry name" value="Cyt_P450_CS"/>
</dbReference>
<dbReference type="Gene3D" id="1.10.630.10">
    <property type="entry name" value="Cytochrome P450"/>
    <property type="match status" value="1"/>
</dbReference>
<evidence type="ECO:0000256" key="9">
    <source>
        <dbReference type="ARBA" id="ARBA00023033"/>
    </source>
</evidence>
<dbReference type="InterPro" id="IPR050182">
    <property type="entry name" value="Cytochrome_P450_fam2"/>
</dbReference>
<dbReference type="GO" id="GO:0008392">
    <property type="term" value="F:arachidonate epoxygenase activity"/>
    <property type="evidence" value="ECO:0007669"/>
    <property type="project" value="TreeGrafter"/>
</dbReference>
<evidence type="ECO:0000256" key="15">
    <source>
        <dbReference type="SAM" id="SignalP"/>
    </source>
</evidence>
<evidence type="ECO:0000256" key="3">
    <source>
        <dbReference type="ARBA" id="ARBA00022617"/>
    </source>
</evidence>
<evidence type="ECO:0000313" key="17">
    <source>
        <dbReference type="Proteomes" id="UP000001811"/>
    </source>
</evidence>
<evidence type="ECO:0000256" key="7">
    <source>
        <dbReference type="ARBA" id="ARBA00023002"/>
    </source>
</evidence>
<dbReference type="GO" id="GO:0016712">
    <property type="term" value="F:oxidoreductase activity, acting on paired donors, with incorporation or reduction of molecular oxygen, reduced flavin or flavoprotein as one donor, and incorporation of one atom of oxygen"/>
    <property type="evidence" value="ECO:0007669"/>
    <property type="project" value="UniProtKB-EC"/>
</dbReference>
<name>A0A5F9D1G4_RABIT</name>
<dbReference type="PANTHER" id="PTHR24300:SF406">
    <property type="entry name" value="CYTOCHROME P450 2B6"/>
    <property type="match status" value="1"/>
</dbReference>
<comment type="subcellular location">
    <subcellularLocation>
        <location evidence="13">Endoplasmic reticulum membrane</location>
        <topology evidence="13">Peripheral membrane protein</topology>
    </subcellularLocation>
    <subcellularLocation>
        <location evidence="13">Microsome membrane</location>
        <topology evidence="13">Peripheral membrane protein</topology>
    </subcellularLocation>
</comment>
<dbReference type="GO" id="GO:0006805">
    <property type="term" value="P:xenobiotic metabolic process"/>
    <property type="evidence" value="ECO:0007669"/>
    <property type="project" value="TreeGrafter"/>
</dbReference>
<evidence type="ECO:0000256" key="6">
    <source>
        <dbReference type="ARBA" id="ARBA00022848"/>
    </source>
</evidence>
<dbReference type="FunFam" id="1.10.630.10:FF:000001">
    <property type="entry name" value="Cytochrome P450, family 2"/>
    <property type="match status" value="1"/>
</dbReference>
<dbReference type="GeneTree" id="ENSGT00940000161658"/>
<dbReference type="Bgee" id="ENSOCUG00000022951">
    <property type="expression patterns" value="Expressed in liver and 17 other cell types or tissues"/>
</dbReference>
<feature type="chain" id="PRO_5023933562" description="Cytochrome P450" evidence="15">
    <location>
        <begin position="29"/>
        <end position="619"/>
    </location>
</feature>
<gene>
    <name evidence="16" type="primary">LOC100328948</name>
</gene>
<evidence type="ECO:0000256" key="4">
    <source>
        <dbReference type="ARBA" id="ARBA00022723"/>
    </source>
</evidence>
<dbReference type="Pfam" id="PF00067">
    <property type="entry name" value="p450"/>
    <property type="match status" value="1"/>
</dbReference>
<evidence type="ECO:0000256" key="11">
    <source>
        <dbReference type="PIRSR" id="PIRSR602401-1"/>
    </source>
</evidence>
<keyword evidence="8 11" id="KW-0408">Iron</keyword>
<keyword evidence="15" id="KW-0732">Signal</keyword>
<keyword evidence="6 13" id="KW-0492">Microsome</keyword>
<evidence type="ECO:0000256" key="10">
    <source>
        <dbReference type="ARBA" id="ARBA00023136"/>
    </source>
</evidence>
<dbReference type="Proteomes" id="UP000001811">
    <property type="component" value="Unplaced"/>
</dbReference>
<feature type="binding site" description="axial binding residue" evidence="11">
    <location>
        <position position="436"/>
    </location>
    <ligand>
        <name>heme</name>
        <dbReference type="ChEBI" id="CHEBI:30413"/>
    </ligand>
    <ligandPart>
        <name>Fe</name>
        <dbReference type="ChEBI" id="CHEBI:18248"/>
    </ligandPart>
</feature>
<dbReference type="AlphaFoldDB" id="A0A5F9D1G4"/>
<keyword evidence="17" id="KW-1185">Reference proteome</keyword>
<comment type="cofactor">
    <cofactor evidence="1 11 13">
        <name>heme</name>
        <dbReference type="ChEBI" id="CHEBI:30413"/>
    </cofactor>
</comment>
<feature type="region of interest" description="Disordered" evidence="14">
    <location>
        <begin position="471"/>
        <end position="505"/>
    </location>
</feature>
<evidence type="ECO:0000256" key="12">
    <source>
        <dbReference type="RuleBase" id="RU000461"/>
    </source>
</evidence>
<sequence>MEFSLLLLLAFLAGLLLLLLRGHPKAHGRLPPGPSPLPVLGNLLQMDRKGLLRSFLRLREKYGDVFTVYLGSRPVVVLCGTDAIREALVDQAEAFSGRGKIAVLDPIFQGYGVIFANGERWRALRRFSLATMRDFGMGKRSVEERIQEEARCLVEELRKFKGALLDNTLLFHSVTSNIICSIVFGKRFDYKDPVFLRLLDLFFQSFSLISSFSSQVFELFSGFLKHFPGTHRQIYRNLQEINTFITQSVEKHRATLDPSNPRDFIDVYLLRMEKDKSDPSSEFHHQNLILTVLSLFFAGTETTSTTLRYGFLLMLKYPHVTERVQKEIEQVIGSHRPPALDDRAKMPYTDAVIHEIQRLGDLIPLGAPHTVTKDTQFRGYVIPKNTEVFPVLSSALHDPHYFETPNTFNPGHFLDADGALKRNEGFMPFSLGKRICLGEGIARTELFLFFTTILQNFSIASPVPPEDIDLTPRESGVGNLPRATRSASWPAEGATGTLPLPQSLGVPASVENGPRLLPHLPASQTWGQPGPSPWPPRRGESSLWSHLLPPGCGFPKTQETVFFLSSLRAALAPAARARIIPSLQLRDRGQARCQQSEITVPLSGGERATMSHSPLFAVT</sequence>
<dbReference type="PROSITE" id="PS00086">
    <property type="entry name" value="CYTOCHROME_P450"/>
    <property type="match status" value="1"/>
</dbReference>
<proteinExistence type="inferred from homology"/>
<evidence type="ECO:0000256" key="1">
    <source>
        <dbReference type="ARBA" id="ARBA00001971"/>
    </source>
</evidence>